<dbReference type="GO" id="GO:0008237">
    <property type="term" value="F:metallopeptidase activity"/>
    <property type="evidence" value="ECO:0007669"/>
    <property type="project" value="UniProtKB-KW"/>
</dbReference>
<evidence type="ECO:0000256" key="1">
    <source>
        <dbReference type="ARBA" id="ARBA00005836"/>
    </source>
</evidence>
<dbReference type="InterPro" id="IPR035068">
    <property type="entry name" value="TldD/PmbA_N"/>
</dbReference>
<name>A0ABX8WN29_9GAMM</name>
<evidence type="ECO:0000259" key="3">
    <source>
        <dbReference type="Pfam" id="PF19289"/>
    </source>
</evidence>
<evidence type="ECO:0000313" key="6">
    <source>
        <dbReference type="Proteomes" id="UP000824755"/>
    </source>
</evidence>
<evidence type="ECO:0000259" key="4">
    <source>
        <dbReference type="Pfam" id="PF19290"/>
    </source>
</evidence>
<dbReference type="Pfam" id="PF19289">
    <property type="entry name" value="PmbA_TldD_3rd"/>
    <property type="match status" value="1"/>
</dbReference>
<dbReference type="SUPFAM" id="SSF111283">
    <property type="entry name" value="Putative modulator of DNA gyrase, PmbA/TldD"/>
    <property type="match status" value="1"/>
</dbReference>
<dbReference type="InterPro" id="IPR045569">
    <property type="entry name" value="Metalloprtase-TldD/E_C"/>
</dbReference>
<dbReference type="Proteomes" id="UP000824755">
    <property type="component" value="Chromosome"/>
</dbReference>
<keyword evidence="5" id="KW-0378">Hydrolase</keyword>
<gene>
    <name evidence="5" type="primary">pmbA</name>
    <name evidence="5" type="ORF">H8L67_07865</name>
</gene>
<evidence type="ECO:0000259" key="2">
    <source>
        <dbReference type="Pfam" id="PF01523"/>
    </source>
</evidence>
<comment type="similarity">
    <text evidence="1">Belongs to the peptidase U62 family.</text>
</comment>
<keyword evidence="5" id="KW-0482">Metalloprotease</keyword>
<proteinExistence type="inferred from homology"/>
<dbReference type="PANTHER" id="PTHR43421">
    <property type="entry name" value="METALLOPROTEASE PMBA"/>
    <property type="match status" value="1"/>
</dbReference>
<dbReference type="EC" id="3.4.24.-" evidence="5"/>
<dbReference type="EMBL" id="CP080544">
    <property type="protein sequence ID" value="QYR52505.1"/>
    <property type="molecule type" value="Genomic_DNA"/>
</dbReference>
<keyword evidence="5" id="KW-0645">Protease</keyword>
<dbReference type="Gene3D" id="3.30.2290.10">
    <property type="entry name" value="PmbA/TldD superfamily"/>
    <property type="match status" value="1"/>
</dbReference>
<dbReference type="RefSeq" id="WP_220379290.1">
    <property type="nucleotide sequence ID" value="NZ_CP080544.1"/>
</dbReference>
<feature type="domain" description="Metalloprotease TldD/E N-terminal" evidence="2">
    <location>
        <begin position="42"/>
        <end position="105"/>
    </location>
</feature>
<sequence>MNTLTPIDVPARDDSAERIALLTSVAEQVLEMCKARGATQSEVDCSESSGLTATVRMGEAETVESNRDRGVSLTVYFGQRKGTASTGDLAEESLQATVEQACAIAKYTETDPASGLADADLMAKDIRDFDLWHPTHYDADAFVAEAIACEAAGRAFDKRITNSDGCTMAASSAVGVYANSHGFIGTERDTGYTLACALIAGEGEAMQREGWYTTAIRRDALESAQSVGERAASEAVARLSPRSLPTGAMPVVFSPEMARGLIGAFLGAVSGSALYREASFLLDHAGKPVFPSWVDILETPHVPGGFRSTSFDAEGVATRESAIVAGGVLQRYLLGSYSARKLGLTSTGNAGGVHNLRVNANAPDLKSILQDTPRCFLVTSLMGQGVNMITGDYSRGAAGFLVENGEIAYAVDGITIAGNLKTMFQEMDAISADFDPRSHLHVGAIRVPSMTVAGNAA</sequence>
<dbReference type="Pfam" id="PF01523">
    <property type="entry name" value="PmbA_TldD_1st"/>
    <property type="match status" value="1"/>
</dbReference>
<reference evidence="5 6" key="1">
    <citation type="submission" date="2021-08" db="EMBL/GenBank/DDBJ databases">
        <title>Lysobacter sp. strain CJ11 Genome sequencing and assembly.</title>
        <authorList>
            <person name="Kim I."/>
        </authorList>
    </citation>
    <scope>NUCLEOTIDE SEQUENCE [LARGE SCALE GENOMIC DNA]</scope>
    <source>
        <strain evidence="5 6">CJ11</strain>
    </source>
</reference>
<dbReference type="InterPro" id="IPR045570">
    <property type="entry name" value="Metalloprtase-TldD/E_cen_dom"/>
</dbReference>
<feature type="domain" description="Metalloprotease TldD/E central" evidence="4">
    <location>
        <begin position="133"/>
        <end position="239"/>
    </location>
</feature>
<dbReference type="Pfam" id="PF19290">
    <property type="entry name" value="PmbA_TldD_2nd"/>
    <property type="match status" value="1"/>
</dbReference>
<dbReference type="NCBIfam" id="NF008268">
    <property type="entry name" value="PRK11040.1"/>
    <property type="match status" value="1"/>
</dbReference>
<accession>A0ABX8WN29</accession>
<dbReference type="InterPro" id="IPR047657">
    <property type="entry name" value="PmbA"/>
</dbReference>
<evidence type="ECO:0000313" key="5">
    <source>
        <dbReference type="EMBL" id="QYR52505.1"/>
    </source>
</evidence>
<organism evidence="5 6">
    <name type="scientific">Lysobacter soyae</name>
    <dbReference type="NCBI Taxonomy" id="2764185"/>
    <lineage>
        <taxon>Bacteria</taxon>
        <taxon>Pseudomonadati</taxon>
        <taxon>Pseudomonadota</taxon>
        <taxon>Gammaproteobacteria</taxon>
        <taxon>Lysobacterales</taxon>
        <taxon>Lysobacteraceae</taxon>
        <taxon>Lysobacter</taxon>
    </lineage>
</organism>
<feature type="domain" description="Metalloprotease TldD/E C-terminal" evidence="3">
    <location>
        <begin position="246"/>
        <end position="454"/>
    </location>
</feature>
<dbReference type="PANTHER" id="PTHR43421:SF1">
    <property type="entry name" value="METALLOPROTEASE PMBA"/>
    <property type="match status" value="1"/>
</dbReference>
<keyword evidence="6" id="KW-1185">Reference proteome</keyword>
<protein>
    <submittedName>
        <fullName evidence="5">Metalloprotease PmbA</fullName>
        <ecNumber evidence="5">3.4.24.-</ecNumber>
    </submittedName>
</protein>
<dbReference type="InterPro" id="IPR002510">
    <property type="entry name" value="Metalloprtase-TldD/E_N"/>
</dbReference>
<dbReference type="InterPro" id="IPR036059">
    <property type="entry name" value="TldD/PmbA_sf"/>
</dbReference>